<dbReference type="InterPro" id="IPR039432">
    <property type="entry name" value="SRP9_dom"/>
</dbReference>
<organism evidence="12 13">
    <name type="scientific">Helobdella robusta</name>
    <name type="common">Californian leech</name>
    <dbReference type="NCBI Taxonomy" id="6412"/>
    <lineage>
        <taxon>Eukaryota</taxon>
        <taxon>Metazoa</taxon>
        <taxon>Spiralia</taxon>
        <taxon>Lophotrochozoa</taxon>
        <taxon>Annelida</taxon>
        <taxon>Clitellata</taxon>
        <taxon>Hirudinea</taxon>
        <taxon>Rhynchobdellida</taxon>
        <taxon>Glossiphoniidae</taxon>
        <taxon>Helobdella</taxon>
    </lineage>
</organism>
<dbReference type="FunCoup" id="T1G3X8">
    <property type="interactions" value="1173"/>
</dbReference>
<protein>
    <recommendedName>
        <fullName evidence="3 9">Signal recognition particle 9 kDa protein</fullName>
        <shortName evidence="9">SRP9</shortName>
    </recommendedName>
</protein>
<dbReference type="AlphaFoldDB" id="T1G3X8"/>
<dbReference type="FunFam" id="3.30.720.10:FF:000001">
    <property type="entry name" value="Signal recognition particle 9 kDa protein"/>
    <property type="match status" value="1"/>
</dbReference>
<reference evidence="12" key="3">
    <citation type="submission" date="2015-06" db="UniProtKB">
        <authorList>
            <consortium name="EnsemblMetazoa"/>
        </authorList>
    </citation>
    <scope>IDENTIFICATION</scope>
</reference>
<comment type="similarity">
    <text evidence="2 9">Belongs to the SRP9 family.</text>
</comment>
<dbReference type="InterPro" id="IPR009018">
    <property type="entry name" value="Signal_recog_particle_SRP9/14"/>
</dbReference>
<reference evidence="13" key="1">
    <citation type="submission" date="2012-12" db="EMBL/GenBank/DDBJ databases">
        <authorList>
            <person name="Hellsten U."/>
            <person name="Grimwood J."/>
            <person name="Chapman J.A."/>
            <person name="Shapiro H."/>
            <person name="Aerts A."/>
            <person name="Otillar R.P."/>
            <person name="Terry A.Y."/>
            <person name="Boore J.L."/>
            <person name="Simakov O."/>
            <person name="Marletaz F."/>
            <person name="Cho S.-J."/>
            <person name="Edsinger-Gonzales E."/>
            <person name="Havlak P."/>
            <person name="Kuo D.-H."/>
            <person name="Larsson T."/>
            <person name="Lv J."/>
            <person name="Arendt D."/>
            <person name="Savage R."/>
            <person name="Osoegawa K."/>
            <person name="de Jong P."/>
            <person name="Lindberg D.R."/>
            <person name="Seaver E.C."/>
            <person name="Weisblat D.A."/>
            <person name="Putnam N.H."/>
            <person name="Grigoriev I.V."/>
            <person name="Rokhsar D.S."/>
        </authorList>
    </citation>
    <scope>NUCLEOTIDE SEQUENCE</scope>
</reference>
<keyword evidence="6 9" id="KW-0733">Signal recognition particle</keyword>
<keyword evidence="5 9" id="KW-0694">RNA-binding</keyword>
<proteinExistence type="inferred from homology"/>
<dbReference type="CTD" id="20215776"/>
<evidence type="ECO:0000256" key="9">
    <source>
        <dbReference type="PIRNR" id="PIRNR017029"/>
    </source>
</evidence>
<evidence type="ECO:0000313" key="12">
    <source>
        <dbReference type="EnsemblMetazoa" id="HelroP80106"/>
    </source>
</evidence>
<dbReference type="OrthoDB" id="360923at2759"/>
<evidence type="ECO:0000313" key="13">
    <source>
        <dbReference type="Proteomes" id="UP000015101"/>
    </source>
</evidence>
<evidence type="ECO:0000256" key="3">
    <source>
        <dbReference type="ARBA" id="ARBA00020414"/>
    </source>
</evidence>
<dbReference type="PIRSF" id="PIRSF017029">
    <property type="entry name" value="Signal_recog_particle_SRP9"/>
    <property type="match status" value="1"/>
</dbReference>
<keyword evidence="4 9" id="KW-0963">Cytoplasm</keyword>
<dbReference type="PANTHER" id="PTHR12834">
    <property type="entry name" value="SIGNAL RECOGNITION PARTICLE 9 KDA PROTEIN"/>
    <property type="match status" value="1"/>
</dbReference>
<dbReference type="Proteomes" id="UP000015101">
    <property type="component" value="Unassembled WGS sequence"/>
</dbReference>
<dbReference type="GO" id="GO:0005786">
    <property type="term" value="C:signal recognition particle, endoplasmic reticulum targeting"/>
    <property type="evidence" value="ECO:0000318"/>
    <property type="project" value="GO_Central"/>
</dbReference>
<dbReference type="KEGG" id="hro:HELRODRAFT_80106"/>
<evidence type="ECO:0000256" key="6">
    <source>
        <dbReference type="ARBA" id="ARBA00023135"/>
    </source>
</evidence>
<dbReference type="GO" id="GO:0045900">
    <property type="term" value="P:negative regulation of translational elongation"/>
    <property type="evidence" value="ECO:0007669"/>
    <property type="project" value="InterPro"/>
</dbReference>
<dbReference type="EMBL" id="KB096590">
    <property type="protein sequence ID" value="ESO03730.1"/>
    <property type="molecule type" value="Genomic_DNA"/>
</dbReference>
<dbReference type="GO" id="GO:0008312">
    <property type="term" value="F:7S RNA binding"/>
    <property type="evidence" value="ECO:0007669"/>
    <property type="project" value="InterPro"/>
</dbReference>
<feature type="domain" description="SRP9" evidence="10">
    <location>
        <begin position="5"/>
        <end position="73"/>
    </location>
</feature>
<evidence type="ECO:0000256" key="4">
    <source>
        <dbReference type="ARBA" id="ARBA00022490"/>
    </source>
</evidence>
<dbReference type="eggNOG" id="KOG3465">
    <property type="taxonomic scope" value="Eukaryota"/>
</dbReference>
<comment type="function">
    <text evidence="8 9">Component of the signal recognition particle (SRP) complex, a ribonucleoprotein complex that mediates the cotranslational targeting of secretory and membrane proteins to the endoplasmic reticulum (ER). SRP9 together with SRP14 and the Alu portion of the SRP RNA, constitutes the elongation arrest domain of SRP. The complex of SRP9 and SRP14 is required for SRP RNA binding.</text>
</comment>
<dbReference type="EMBL" id="AMQM01004537">
    <property type="status" value="NOT_ANNOTATED_CDS"/>
    <property type="molecule type" value="Genomic_DNA"/>
</dbReference>
<reference evidence="11 13" key="2">
    <citation type="journal article" date="2013" name="Nature">
        <title>Insights into bilaterian evolution from three spiralian genomes.</title>
        <authorList>
            <person name="Simakov O."/>
            <person name="Marletaz F."/>
            <person name="Cho S.J."/>
            <person name="Edsinger-Gonzales E."/>
            <person name="Havlak P."/>
            <person name="Hellsten U."/>
            <person name="Kuo D.H."/>
            <person name="Larsson T."/>
            <person name="Lv J."/>
            <person name="Arendt D."/>
            <person name="Savage R."/>
            <person name="Osoegawa K."/>
            <person name="de Jong P."/>
            <person name="Grimwood J."/>
            <person name="Chapman J.A."/>
            <person name="Shapiro H."/>
            <person name="Aerts A."/>
            <person name="Otillar R.P."/>
            <person name="Terry A.Y."/>
            <person name="Boore J.L."/>
            <person name="Grigoriev I.V."/>
            <person name="Lindberg D.R."/>
            <person name="Seaver E.C."/>
            <person name="Weisblat D.A."/>
            <person name="Putnam N.H."/>
            <person name="Rokhsar D.S."/>
        </authorList>
    </citation>
    <scope>NUCLEOTIDE SEQUENCE</scope>
</reference>
<dbReference type="OMA" id="DPMKVRF"/>
<dbReference type="SUPFAM" id="SSF54762">
    <property type="entry name" value="Signal recognition particle alu RNA binding heterodimer, SRP9/14"/>
    <property type="match status" value="1"/>
</dbReference>
<name>T1G3X8_HELRO</name>
<dbReference type="PANTHER" id="PTHR12834:SF12">
    <property type="entry name" value="SIGNAL RECOGNITION PARTICLE 9 KDA PROTEIN"/>
    <property type="match status" value="1"/>
</dbReference>
<dbReference type="Pfam" id="PF05486">
    <property type="entry name" value="SRP9-21"/>
    <property type="match status" value="1"/>
</dbReference>
<evidence type="ECO:0000256" key="8">
    <source>
        <dbReference type="ARBA" id="ARBA00045462"/>
    </source>
</evidence>
<comment type="subcellular location">
    <subcellularLocation>
        <location evidence="1 9">Cytoplasm</location>
    </subcellularLocation>
</comment>
<keyword evidence="13" id="KW-1185">Reference proteome</keyword>
<accession>T1G3X8</accession>
<gene>
    <name evidence="12" type="primary">20215776</name>
    <name evidence="11" type="ORF">HELRODRAFT_80106</name>
</gene>
<evidence type="ECO:0000256" key="5">
    <source>
        <dbReference type="ARBA" id="ARBA00022884"/>
    </source>
</evidence>
<dbReference type="InterPro" id="IPR008832">
    <property type="entry name" value="SRP9"/>
</dbReference>
<dbReference type="HOGENOM" id="CLU_144337_3_0_1"/>
<dbReference type="InterPro" id="IPR039914">
    <property type="entry name" value="SRP9-like"/>
</dbReference>
<sequence length="82" mass="9874">MTYLRSWEEFSKAAERLYTDDPMKCRYVIKYNHVKGMVVLKMTNDKVCIQYRSEHAQDVKKIEKFTSQLMRHMASKELIHSK</sequence>
<keyword evidence="7 9" id="KW-0687">Ribonucleoprotein</keyword>
<evidence type="ECO:0000313" key="11">
    <source>
        <dbReference type="EMBL" id="ESO03730.1"/>
    </source>
</evidence>
<evidence type="ECO:0000256" key="2">
    <source>
        <dbReference type="ARBA" id="ARBA00009193"/>
    </source>
</evidence>
<dbReference type="GO" id="GO:0006614">
    <property type="term" value="P:SRP-dependent cotranslational protein targeting to membrane"/>
    <property type="evidence" value="ECO:0000318"/>
    <property type="project" value="GO_Central"/>
</dbReference>
<evidence type="ECO:0000256" key="7">
    <source>
        <dbReference type="ARBA" id="ARBA00023274"/>
    </source>
</evidence>
<dbReference type="RefSeq" id="XP_009018287.1">
    <property type="nucleotide sequence ID" value="XM_009020039.1"/>
</dbReference>
<dbReference type="GeneID" id="20215776"/>
<evidence type="ECO:0000256" key="1">
    <source>
        <dbReference type="ARBA" id="ARBA00004496"/>
    </source>
</evidence>
<dbReference type="STRING" id="6412.T1G3X8"/>
<dbReference type="EnsemblMetazoa" id="HelroT80106">
    <property type="protein sequence ID" value="HelroP80106"/>
    <property type="gene ID" value="HelroG80106"/>
</dbReference>
<dbReference type="InParanoid" id="T1G3X8"/>
<dbReference type="Gene3D" id="3.30.720.10">
    <property type="entry name" value="Signal recognition particle alu RNA binding heterodimer, srp9/1"/>
    <property type="match status" value="1"/>
</dbReference>
<dbReference type="GO" id="GO:0005829">
    <property type="term" value="C:cytosol"/>
    <property type="evidence" value="ECO:0007669"/>
    <property type="project" value="UniProtKB-ARBA"/>
</dbReference>
<evidence type="ECO:0000259" key="10">
    <source>
        <dbReference type="Pfam" id="PF05486"/>
    </source>
</evidence>